<dbReference type="InterPro" id="IPR006707">
    <property type="entry name" value="T7SS_EccD"/>
</dbReference>
<keyword evidence="6 7" id="KW-0472">Membrane</keyword>
<feature type="domain" description="EccD-like transmembrane" evidence="8">
    <location>
        <begin position="122"/>
        <end position="438"/>
    </location>
</feature>
<comment type="caution">
    <text evidence="9">The sequence shown here is derived from an EMBL/GenBank/DDBJ whole genome shotgun (WGS) entry which is preliminary data.</text>
</comment>
<dbReference type="Pfam" id="PF08817">
    <property type="entry name" value="YukD"/>
    <property type="match status" value="1"/>
</dbReference>
<comment type="similarity">
    <text evidence="2">Belongs to the EccD/Snm4 family.</text>
</comment>
<feature type="transmembrane region" description="Helical" evidence="7">
    <location>
        <begin position="311"/>
        <end position="330"/>
    </location>
</feature>
<feature type="transmembrane region" description="Helical" evidence="7">
    <location>
        <begin position="175"/>
        <end position="195"/>
    </location>
</feature>
<dbReference type="RefSeq" id="WP_045245773.1">
    <property type="nucleotide sequence ID" value="NZ_JYIY01000031.1"/>
</dbReference>
<evidence type="ECO:0000256" key="4">
    <source>
        <dbReference type="ARBA" id="ARBA00022692"/>
    </source>
</evidence>
<keyword evidence="5 7" id="KW-1133">Transmembrane helix</keyword>
<feature type="transmembrane region" description="Helical" evidence="7">
    <location>
        <begin position="201"/>
        <end position="222"/>
    </location>
</feature>
<dbReference type="InterPro" id="IPR044049">
    <property type="entry name" value="EccD_transm"/>
</dbReference>
<sequence length="445" mass="44652">MSQSVVASRALVRVSVQCEGRRLDIGIPAQLPLIELMPGFARSLGVLDPTMTHAGYALQRADGTVLDVARGATEQGVDDGDLLTLARGGLLAQPRVYDDIVEAVIDATSSQHRPWSPQDNARTALAASLTLLGVCAALLLAAGPGLGLGAIVAAGGAVVLVAVSAVVGRLGQSEAGHGLGIAAALFGALAGFLAVPGTEIWTWPLAAAGLGAVVIGGASLAFQPDRPEIQLAPLVAGAAVGVTATLAAVLPVDAVAVYAVMVAVVATLGNGLPWLALSSTRIRVISPQSDAEVFAAPTPIDGDDVARRIAAGHRVLVASRLALGIVALAATPLVAAANAAGAALCALAFLGMMFPSRQSYARSAVFAIMALGTVGLAVTGITVTVGQPALRLVLLVALIIATAVVVTITVLAPRARTRLARVADTIELIILAVLLPLGVIAGGWV</sequence>
<feature type="transmembrane region" description="Helical" evidence="7">
    <location>
        <begin position="366"/>
        <end position="386"/>
    </location>
</feature>
<evidence type="ECO:0000256" key="5">
    <source>
        <dbReference type="ARBA" id="ARBA00022989"/>
    </source>
</evidence>
<comment type="subcellular location">
    <subcellularLocation>
        <location evidence="1">Cell membrane</location>
        <topology evidence="1">Multi-pass membrane protein</topology>
    </subcellularLocation>
</comment>
<evidence type="ECO:0000313" key="10">
    <source>
        <dbReference type="Proteomes" id="UP000033451"/>
    </source>
</evidence>
<gene>
    <name evidence="9" type="ORF">RR49_00081</name>
</gene>
<feature type="transmembrane region" description="Helical" evidence="7">
    <location>
        <begin position="425"/>
        <end position="444"/>
    </location>
</feature>
<evidence type="ECO:0000256" key="3">
    <source>
        <dbReference type="ARBA" id="ARBA00022475"/>
    </source>
</evidence>
<dbReference type="STRING" id="400772.RR49_00081"/>
<dbReference type="Pfam" id="PF19053">
    <property type="entry name" value="EccD"/>
    <property type="match status" value="1"/>
</dbReference>
<evidence type="ECO:0000256" key="6">
    <source>
        <dbReference type="ARBA" id="ARBA00023136"/>
    </source>
</evidence>
<dbReference type="NCBIfam" id="TIGR03920">
    <property type="entry name" value="T7SS_EccD"/>
    <property type="match status" value="1"/>
</dbReference>
<dbReference type="PATRIC" id="fig|400772.4.peg.99"/>
<evidence type="ECO:0000259" key="8">
    <source>
        <dbReference type="Pfam" id="PF19053"/>
    </source>
</evidence>
<evidence type="ECO:0000256" key="7">
    <source>
        <dbReference type="SAM" id="Phobius"/>
    </source>
</evidence>
<feature type="transmembrane region" description="Helical" evidence="7">
    <location>
        <begin position="336"/>
        <end position="354"/>
    </location>
</feature>
<dbReference type="GO" id="GO:0005886">
    <property type="term" value="C:plasma membrane"/>
    <property type="evidence" value="ECO:0007669"/>
    <property type="project" value="UniProtKB-SubCell"/>
</dbReference>
<dbReference type="Gene3D" id="3.10.20.90">
    <property type="entry name" value="Phosphatidylinositol 3-kinase Catalytic Subunit, Chain A, domain 1"/>
    <property type="match status" value="1"/>
</dbReference>
<dbReference type="EMBL" id="JYIY01000031">
    <property type="protein sequence ID" value="KJL45149.1"/>
    <property type="molecule type" value="Genomic_DNA"/>
</dbReference>
<reference evidence="9 10" key="1">
    <citation type="submission" date="2015-02" db="EMBL/GenBank/DDBJ databases">
        <title>Draft genome sequences of ten Microbacterium spp. with emphasis on heavy metal contaminated environments.</title>
        <authorList>
            <person name="Corretto E."/>
        </authorList>
    </citation>
    <scope>NUCLEOTIDE SEQUENCE [LARGE SCALE GENOMIC DNA]</scope>
    <source>
        <strain evidence="9 10">DSM 18659</strain>
    </source>
</reference>
<accession>A0A0F0M3U4</accession>
<evidence type="ECO:0000256" key="2">
    <source>
        <dbReference type="ARBA" id="ARBA00006162"/>
    </source>
</evidence>
<keyword evidence="3" id="KW-1003">Cell membrane</keyword>
<evidence type="ECO:0000256" key="1">
    <source>
        <dbReference type="ARBA" id="ARBA00004651"/>
    </source>
</evidence>
<name>A0A0F0M3U4_9MICO</name>
<keyword evidence="4 7" id="KW-0812">Transmembrane</keyword>
<dbReference type="OrthoDB" id="4824971at2"/>
<proteinExistence type="inferred from homology"/>
<organism evidence="9 10">
    <name type="scientific">Microbacterium ginsengisoli</name>
    <dbReference type="NCBI Taxonomy" id="400772"/>
    <lineage>
        <taxon>Bacteria</taxon>
        <taxon>Bacillati</taxon>
        <taxon>Actinomycetota</taxon>
        <taxon>Actinomycetes</taxon>
        <taxon>Micrococcales</taxon>
        <taxon>Microbacteriaceae</taxon>
        <taxon>Microbacterium</taxon>
    </lineage>
</organism>
<feature type="transmembrane region" description="Helical" evidence="7">
    <location>
        <begin position="229"/>
        <end position="250"/>
    </location>
</feature>
<feature type="transmembrane region" description="Helical" evidence="7">
    <location>
        <begin position="256"/>
        <end position="277"/>
    </location>
</feature>
<evidence type="ECO:0000313" key="9">
    <source>
        <dbReference type="EMBL" id="KJL45149.1"/>
    </source>
</evidence>
<feature type="transmembrane region" description="Helical" evidence="7">
    <location>
        <begin position="392"/>
        <end position="413"/>
    </location>
</feature>
<dbReference type="InterPro" id="IPR024962">
    <property type="entry name" value="YukD-like"/>
</dbReference>
<feature type="transmembrane region" description="Helical" evidence="7">
    <location>
        <begin position="148"/>
        <end position="168"/>
    </location>
</feature>
<keyword evidence="10" id="KW-1185">Reference proteome</keyword>
<protein>
    <recommendedName>
        <fullName evidence="8">EccD-like transmembrane domain-containing protein</fullName>
    </recommendedName>
</protein>
<dbReference type="Proteomes" id="UP000033451">
    <property type="component" value="Unassembled WGS sequence"/>
</dbReference>
<dbReference type="AlphaFoldDB" id="A0A0F0M3U4"/>
<feature type="transmembrane region" description="Helical" evidence="7">
    <location>
        <begin position="123"/>
        <end position="142"/>
    </location>
</feature>